<name>A0A8J3ZXK8_9ACTN</name>
<organism evidence="2 3">
    <name type="scientific">Virgisporangium ochraceum</name>
    <dbReference type="NCBI Taxonomy" id="65505"/>
    <lineage>
        <taxon>Bacteria</taxon>
        <taxon>Bacillati</taxon>
        <taxon>Actinomycetota</taxon>
        <taxon>Actinomycetes</taxon>
        <taxon>Micromonosporales</taxon>
        <taxon>Micromonosporaceae</taxon>
        <taxon>Virgisporangium</taxon>
    </lineage>
</organism>
<evidence type="ECO:0000313" key="2">
    <source>
        <dbReference type="EMBL" id="GIJ70043.1"/>
    </source>
</evidence>
<keyword evidence="3" id="KW-1185">Reference proteome</keyword>
<comment type="caution">
    <text evidence="2">The sequence shown here is derived from an EMBL/GenBank/DDBJ whole genome shotgun (WGS) entry which is preliminary data.</text>
</comment>
<dbReference type="Gene3D" id="3.40.50.300">
    <property type="entry name" value="P-loop containing nucleotide triphosphate hydrolases"/>
    <property type="match status" value="1"/>
</dbReference>
<gene>
    <name evidence="2" type="ORF">Voc01_049600</name>
</gene>
<sequence length="208" mass="22564">MRYAEVAAEVLGRPARLGPVRLVAVDGPSGGGKTTFGARLAAAVRAAGASVTVVNTDDLLDGWNDMLTFWPRLEEWVLGPLRAGRPGAYRRYDWYAEDFSSGWQAVPVTDVLVLEGVTSGRRAIRADLTLLVWVTAPRDLRMARSVARDGEHTRDAWLQWTHGEAAHFADDATEAAAEIVVQGAPGDQDFDPETEFLGDISGSTDLTR</sequence>
<evidence type="ECO:0000256" key="1">
    <source>
        <dbReference type="SAM" id="MobiDB-lite"/>
    </source>
</evidence>
<dbReference type="AlphaFoldDB" id="A0A8J3ZXK8"/>
<dbReference type="Proteomes" id="UP000635606">
    <property type="component" value="Unassembled WGS sequence"/>
</dbReference>
<evidence type="ECO:0008006" key="4">
    <source>
        <dbReference type="Google" id="ProtNLM"/>
    </source>
</evidence>
<feature type="region of interest" description="Disordered" evidence="1">
    <location>
        <begin position="184"/>
        <end position="208"/>
    </location>
</feature>
<dbReference type="RefSeq" id="WP_203929946.1">
    <property type="nucleotide sequence ID" value="NZ_BOPH01000072.1"/>
</dbReference>
<dbReference type="EMBL" id="BOPH01000072">
    <property type="protein sequence ID" value="GIJ70043.1"/>
    <property type="molecule type" value="Genomic_DNA"/>
</dbReference>
<evidence type="ECO:0000313" key="3">
    <source>
        <dbReference type="Proteomes" id="UP000635606"/>
    </source>
</evidence>
<protein>
    <recommendedName>
        <fullName evidence="4">Uridine kinase</fullName>
    </recommendedName>
</protein>
<accession>A0A8J3ZXK8</accession>
<dbReference type="SUPFAM" id="SSF52540">
    <property type="entry name" value="P-loop containing nucleoside triphosphate hydrolases"/>
    <property type="match status" value="1"/>
</dbReference>
<reference evidence="2" key="1">
    <citation type="submission" date="2021-01" db="EMBL/GenBank/DDBJ databases">
        <title>Whole genome shotgun sequence of Virgisporangium ochraceum NBRC 16418.</title>
        <authorList>
            <person name="Komaki H."/>
            <person name="Tamura T."/>
        </authorList>
    </citation>
    <scope>NUCLEOTIDE SEQUENCE</scope>
    <source>
        <strain evidence="2">NBRC 16418</strain>
    </source>
</reference>
<dbReference type="InterPro" id="IPR027417">
    <property type="entry name" value="P-loop_NTPase"/>
</dbReference>
<proteinExistence type="predicted"/>